<evidence type="ECO:0000313" key="2">
    <source>
        <dbReference type="Proteomes" id="UP000535276"/>
    </source>
</evidence>
<dbReference type="InterPro" id="IPR036388">
    <property type="entry name" value="WH-like_DNA-bd_sf"/>
</dbReference>
<protein>
    <submittedName>
        <fullName evidence="1">Putative NBD/HSP70 family sugar kinase</fullName>
    </submittedName>
</protein>
<dbReference type="InterPro" id="IPR000600">
    <property type="entry name" value="ROK"/>
</dbReference>
<organism evidence="1 2">
    <name type="scientific">Rhizobium leguminosarum</name>
    <dbReference type="NCBI Taxonomy" id="384"/>
    <lineage>
        <taxon>Bacteria</taxon>
        <taxon>Pseudomonadati</taxon>
        <taxon>Pseudomonadota</taxon>
        <taxon>Alphaproteobacteria</taxon>
        <taxon>Hyphomicrobiales</taxon>
        <taxon>Rhizobiaceae</taxon>
        <taxon>Rhizobium/Agrobacterium group</taxon>
        <taxon>Rhizobium</taxon>
    </lineage>
</organism>
<dbReference type="GO" id="GO:0016301">
    <property type="term" value="F:kinase activity"/>
    <property type="evidence" value="ECO:0007669"/>
    <property type="project" value="UniProtKB-KW"/>
</dbReference>
<keyword evidence="1" id="KW-0808">Transferase</keyword>
<name>A0A7Z0DZU8_RHILE</name>
<dbReference type="AlphaFoldDB" id="A0A7Z0DZU8"/>
<accession>A0A7Z0DZU8</accession>
<dbReference type="RefSeq" id="WP_179611791.1">
    <property type="nucleotide sequence ID" value="NZ_JACBZV010000004.1"/>
</dbReference>
<dbReference type="InterPro" id="IPR036390">
    <property type="entry name" value="WH_DNA-bd_sf"/>
</dbReference>
<dbReference type="PANTHER" id="PTHR18964:SF173">
    <property type="entry name" value="GLUCOKINASE"/>
    <property type="match status" value="1"/>
</dbReference>
<dbReference type="InterPro" id="IPR043129">
    <property type="entry name" value="ATPase_NBD"/>
</dbReference>
<dbReference type="Gene3D" id="1.10.10.10">
    <property type="entry name" value="Winged helix-like DNA-binding domain superfamily/Winged helix DNA-binding domain"/>
    <property type="match status" value="1"/>
</dbReference>
<keyword evidence="1" id="KW-0418">Kinase</keyword>
<sequence>MLTKSSTELVRQRNSVLVLSVLRRHGALAHTEISDFTGLSSATISAITADLERAHIIEKSEQQAASGRGRPRVLLRQRRDCGYLIVVIISSDAVQYSLVDYAGKLIDRFSEERSHDPAGAARFVEGVRAGLSRILERSRISQEKVLLISISSKGLVNSTEPVLLWSPIFGSDRIDFESVLRPDWQAKVILDNETLLVAAALGAREEIVKGADFRSLAALSLGHSIGLGIVRRGGQTGQEISAPNFGHMLHMAGGGLCRCGTRGCIEAYAGFYAILRSAFEVPLDTIPAKFVPVTELDKIAAKARQGHRTSTIAFRQAGLALGNGLSRMLSLTERMPIAITGPGTRYYDLLRQGIEEGLGQSHIVRMEGMPEIRVVADEPILVFEGHLNRALSVIDQDIVISGGQGGD</sequence>
<dbReference type="Proteomes" id="UP000535276">
    <property type="component" value="Unassembled WGS sequence"/>
</dbReference>
<dbReference type="SUPFAM" id="SSF53067">
    <property type="entry name" value="Actin-like ATPase domain"/>
    <property type="match status" value="2"/>
</dbReference>
<evidence type="ECO:0000313" key="1">
    <source>
        <dbReference type="EMBL" id="NYJ11897.1"/>
    </source>
</evidence>
<reference evidence="1 2" key="1">
    <citation type="submission" date="2020-07" db="EMBL/GenBank/DDBJ databases">
        <title>Genomic Encyclopedia of Type Strains, Phase IV (KMG-V): Genome sequencing to study the core and pangenomes of soil and plant-associated prokaryotes.</title>
        <authorList>
            <person name="Whitman W."/>
        </authorList>
    </citation>
    <scope>NUCLEOTIDE SEQUENCE [LARGE SCALE GENOMIC DNA]</scope>
    <source>
        <strain evidence="1 2">SEMIA 4052</strain>
    </source>
</reference>
<dbReference type="Pfam" id="PF00480">
    <property type="entry name" value="ROK"/>
    <property type="match status" value="1"/>
</dbReference>
<gene>
    <name evidence="1" type="ORF">GGI64_002955</name>
</gene>
<comment type="caution">
    <text evidence="1">The sequence shown here is derived from an EMBL/GenBank/DDBJ whole genome shotgun (WGS) entry which is preliminary data.</text>
</comment>
<dbReference type="PANTHER" id="PTHR18964">
    <property type="entry name" value="ROK (REPRESSOR, ORF, KINASE) FAMILY"/>
    <property type="match status" value="1"/>
</dbReference>
<dbReference type="Gene3D" id="3.30.420.40">
    <property type="match status" value="2"/>
</dbReference>
<dbReference type="EMBL" id="JACBZV010000004">
    <property type="protein sequence ID" value="NYJ11897.1"/>
    <property type="molecule type" value="Genomic_DNA"/>
</dbReference>
<dbReference type="SUPFAM" id="SSF46785">
    <property type="entry name" value="Winged helix' DNA-binding domain"/>
    <property type="match status" value="1"/>
</dbReference>
<dbReference type="Pfam" id="PF13412">
    <property type="entry name" value="HTH_24"/>
    <property type="match status" value="1"/>
</dbReference>
<proteinExistence type="predicted"/>